<protein>
    <submittedName>
        <fullName evidence="1">Uncharacterized protein</fullName>
    </submittedName>
</protein>
<reference evidence="1 2" key="1">
    <citation type="submission" date="2024-10" db="EMBL/GenBank/DDBJ databases">
        <title>The Natural Products Discovery Center: Release of the First 8490 Sequenced Strains for Exploring Actinobacteria Biosynthetic Diversity.</title>
        <authorList>
            <person name="Kalkreuter E."/>
            <person name="Kautsar S.A."/>
            <person name="Yang D."/>
            <person name="Bader C.D."/>
            <person name="Teijaro C.N."/>
            <person name="Fluegel L."/>
            <person name="Davis C.M."/>
            <person name="Simpson J.R."/>
            <person name="Lauterbach L."/>
            <person name="Steele A.D."/>
            <person name="Gui C."/>
            <person name="Meng S."/>
            <person name="Li G."/>
            <person name="Viehrig K."/>
            <person name="Ye F."/>
            <person name="Su P."/>
            <person name="Kiefer A.F."/>
            <person name="Nichols A."/>
            <person name="Cepeda A.J."/>
            <person name="Yan W."/>
            <person name="Fan B."/>
            <person name="Jiang Y."/>
            <person name="Adhikari A."/>
            <person name="Zheng C.-J."/>
            <person name="Schuster L."/>
            <person name="Cowan T.M."/>
            <person name="Smanski M.J."/>
            <person name="Chevrette M.G."/>
            <person name="De Carvalho L.P.S."/>
            <person name="Shen B."/>
        </authorList>
    </citation>
    <scope>NUCLEOTIDE SEQUENCE [LARGE SCALE GENOMIC DNA]</scope>
    <source>
        <strain evidence="1 2">NPDC048229</strain>
    </source>
</reference>
<comment type="caution">
    <text evidence="1">The sequence shown here is derived from an EMBL/GenBank/DDBJ whole genome shotgun (WGS) entry which is preliminary data.</text>
</comment>
<dbReference type="Proteomes" id="UP001604282">
    <property type="component" value="Unassembled WGS sequence"/>
</dbReference>
<proteinExistence type="predicted"/>
<keyword evidence="2" id="KW-1185">Reference proteome</keyword>
<dbReference type="EMBL" id="JBICZW010000004">
    <property type="protein sequence ID" value="MFG3188793.1"/>
    <property type="molecule type" value="Genomic_DNA"/>
</dbReference>
<organism evidence="1 2">
    <name type="scientific">Streptomyces omiyaensis</name>
    <dbReference type="NCBI Taxonomy" id="68247"/>
    <lineage>
        <taxon>Bacteria</taxon>
        <taxon>Bacillati</taxon>
        <taxon>Actinomycetota</taxon>
        <taxon>Actinomycetes</taxon>
        <taxon>Kitasatosporales</taxon>
        <taxon>Streptomycetaceae</taxon>
        <taxon>Streptomyces</taxon>
    </lineage>
</organism>
<gene>
    <name evidence="1" type="ORF">ACGFYS_07615</name>
</gene>
<evidence type="ECO:0000313" key="1">
    <source>
        <dbReference type="EMBL" id="MFG3188793.1"/>
    </source>
</evidence>
<accession>A0ABW7BRU9</accession>
<sequence>MAEAQGDPLASWTGRLLRLGVGISPDDARAFVHDLYAHAQSDLDAERAEADFRREE</sequence>
<name>A0ABW7BRU9_9ACTN</name>
<dbReference type="RefSeq" id="WP_189851045.1">
    <property type="nucleotide sequence ID" value="NZ_BMVV01000014.1"/>
</dbReference>
<evidence type="ECO:0000313" key="2">
    <source>
        <dbReference type="Proteomes" id="UP001604282"/>
    </source>
</evidence>